<keyword evidence="2" id="KW-1185">Reference proteome</keyword>
<evidence type="ECO:0000313" key="1">
    <source>
        <dbReference type="EMBL" id="MBM9508074.1"/>
    </source>
</evidence>
<dbReference type="Gene3D" id="1.25.40.10">
    <property type="entry name" value="Tetratricopeptide repeat domain"/>
    <property type="match status" value="1"/>
</dbReference>
<evidence type="ECO:0000313" key="2">
    <source>
        <dbReference type="Proteomes" id="UP000749040"/>
    </source>
</evidence>
<accession>A0ABS2TXL0</accession>
<protein>
    <submittedName>
        <fullName evidence="1">Transcriptional regulator</fullName>
    </submittedName>
</protein>
<dbReference type="InterPro" id="IPR011990">
    <property type="entry name" value="TPR-like_helical_dom_sf"/>
</dbReference>
<organism evidence="1 2">
    <name type="scientific">Actinacidiphila acididurans</name>
    <dbReference type="NCBI Taxonomy" id="2784346"/>
    <lineage>
        <taxon>Bacteria</taxon>
        <taxon>Bacillati</taxon>
        <taxon>Actinomycetota</taxon>
        <taxon>Actinomycetes</taxon>
        <taxon>Kitasatosporales</taxon>
        <taxon>Streptomycetaceae</taxon>
        <taxon>Actinacidiphila</taxon>
    </lineage>
</organism>
<sequence length="447" mass="48284">MAESPLTHPLAYLRHTHGWGVAEFARLMQDHGARLGVPLATNRTTVWKWEHGQTPDRDAQYVLADLLGVPATDAAPDLWPAWLPVWEVAALNAPWTLPGTVAAVEDLVRSARMDRRGFLTITGVSLTALAMSWAAAPSAFAAAAGGDRVTDNMLADLELRVGTLRSLDDQMGGARLLEQAHGDLALITSLIRHARYTDAVGARLHSLAAQVAYLTGWMAYDSGLHSAGQQYYVAALRASRTAGDGDLGAFLLAEMGVHASDGGYNRERASLLRTALDQTPGTVPLVTRAYLYLHLAAALAQQQEHREAASALHRSVTLWDRTNDERGQWLKWFGESQINSTKGKVLLWAGRSEEATDFLAASVSTAVPRDQAVRAGRLAEAHLAGGDLDGALVAANHGIALLEQRVASNRAVQRLHAFSGKLDRYGKEPAVREFRDRLKALPELAAA</sequence>
<gene>
    <name evidence="1" type="ORF">ITX44_26685</name>
</gene>
<reference evidence="1 2" key="1">
    <citation type="submission" date="2021-01" db="EMBL/GenBank/DDBJ databases">
        <title>Streptomyces acididurans sp. nov., isolated from a peat swamp forest soil.</title>
        <authorList>
            <person name="Chantavorakit T."/>
            <person name="Duangmal K."/>
        </authorList>
    </citation>
    <scope>NUCLEOTIDE SEQUENCE [LARGE SCALE GENOMIC DNA]</scope>
    <source>
        <strain evidence="1 2">KK5PA1</strain>
    </source>
</reference>
<dbReference type="Proteomes" id="UP000749040">
    <property type="component" value="Unassembled WGS sequence"/>
</dbReference>
<name>A0ABS2TXL0_9ACTN</name>
<dbReference type="EMBL" id="JADKYB010000015">
    <property type="protein sequence ID" value="MBM9508074.1"/>
    <property type="molecule type" value="Genomic_DNA"/>
</dbReference>
<dbReference type="SUPFAM" id="SSF48452">
    <property type="entry name" value="TPR-like"/>
    <property type="match status" value="1"/>
</dbReference>
<comment type="caution">
    <text evidence="1">The sequence shown here is derived from an EMBL/GenBank/DDBJ whole genome shotgun (WGS) entry which is preliminary data.</text>
</comment>
<proteinExistence type="predicted"/>